<gene>
    <name evidence="1" type="ORF">JK358_26920</name>
</gene>
<dbReference type="RefSeq" id="WP_201952394.1">
    <property type="nucleotide sequence ID" value="NZ_JAERRJ010000010.1"/>
</dbReference>
<evidence type="ECO:0000313" key="2">
    <source>
        <dbReference type="Proteomes" id="UP000602198"/>
    </source>
</evidence>
<organism evidence="1 2">
    <name type="scientific">Nocardia acididurans</name>
    <dbReference type="NCBI Taxonomy" id="2802282"/>
    <lineage>
        <taxon>Bacteria</taxon>
        <taxon>Bacillati</taxon>
        <taxon>Actinomycetota</taxon>
        <taxon>Actinomycetes</taxon>
        <taxon>Mycobacteriales</taxon>
        <taxon>Nocardiaceae</taxon>
        <taxon>Nocardia</taxon>
    </lineage>
</organism>
<keyword evidence="2" id="KW-1185">Reference proteome</keyword>
<protein>
    <submittedName>
        <fullName evidence="1">Uncharacterized protein</fullName>
    </submittedName>
</protein>
<sequence length="118" mass="12529">MTGAGDGFRSGLGRDAGAGVRVIGAGIAAHLTVGVADDLGDLGFVSAGAAVDVIGDRLWDLDRSWVDELLARHPRLEFKRHMIAALTEEATNIPGGRVKWMNTTAGFRQLIRMAPFAE</sequence>
<proteinExistence type="predicted"/>
<accession>A0ABS1MBK6</accession>
<evidence type="ECO:0000313" key="1">
    <source>
        <dbReference type="EMBL" id="MBL1078043.1"/>
    </source>
</evidence>
<reference evidence="1 2" key="1">
    <citation type="submission" date="2021-01" db="EMBL/GenBank/DDBJ databases">
        <title>WGS of actinomycetes isolated from Thailand.</title>
        <authorList>
            <person name="Thawai C."/>
        </authorList>
    </citation>
    <scope>NUCLEOTIDE SEQUENCE [LARGE SCALE GENOMIC DNA]</scope>
    <source>
        <strain evidence="1 2">LPG 2</strain>
    </source>
</reference>
<name>A0ABS1MBK6_9NOCA</name>
<dbReference type="EMBL" id="JAERRJ010000010">
    <property type="protein sequence ID" value="MBL1078043.1"/>
    <property type="molecule type" value="Genomic_DNA"/>
</dbReference>
<comment type="caution">
    <text evidence="1">The sequence shown here is derived from an EMBL/GenBank/DDBJ whole genome shotgun (WGS) entry which is preliminary data.</text>
</comment>
<dbReference type="Proteomes" id="UP000602198">
    <property type="component" value="Unassembled WGS sequence"/>
</dbReference>